<gene>
    <name evidence="1" type="ORF">E2C01_047505</name>
</gene>
<reference evidence="1 2" key="1">
    <citation type="submission" date="2019-05" db="EMBL/GenBank/DDBJ databases">
        <title>Another draft genome of Portunus trituberculatus and its Hox gene families provides insights of decapod evolution.</title>
        <authorList>
            <person name="Jeong J.-H."/>
            <person name="Song I."/>
            <person name="Kim S."/>
            <person name="Choi T."/>
            <person name="Kim D."/>
            <person name="Ryu S."/>
            <person name="Kim W."/>
        </authorList>
    </citation>
    <scope>NUCLEOTIDE SEQUENCE [LARGE SCALE GENOMIC DNA]</scope>
    <source>
        <tissue evidence="1">Muscle</tissue>
    </source>
</reference>
<accession>A0A5B7GAN6</accession>
<comment type="caution">
    <text evidence="1">The sequence shown here is derived from an EMBL/GenBank/DDBJ whole genome shotgun (WGS) entry which is preliminary data.</text>
</comment>
<evidence type="ECO:0000313" key="1">
    <source>
        <dbReference type="EMBL" id="MPC53604.1"/>
    </source>
</evidence>
<dbReference type="EMBL" id="VSRR010011758">
    <property type="protein sequence ID" value="MPC53604.1"/>
    <property type="molecule type" value="Genomic_DNA"/>
</dbReference>
<name>A0A5B7GAN6_PORTR</name>
<keyword evidence="2" id="KW-1185">Reference proteome</keyword>
<evidence type="ECO:0000313" key="2">
    <source>
        <dbReference type="Proteomes" id="UP000324222"/>
    </source>
</evidence>
<protein>
    <submittedName>
        <fullName evidence="1">Uncharacterized protein</fullName>
    </submittedName>
</protein>
<dbReference type="Proteomes" id="UP000324222">
    <property type="component" value="Unassembled WGS sequence"/>
</dbReference>
<sequence length="31" mass="3565">MITRHTRHARLPPHDPLLIYRGASLPCQASR</sequence>
<dbReference type="AlphaFoldDB" id="A0A5B7GAN6"/>
<organism evidence="1 2">
    <name type="scientific">Portunus trituberculatus</name>
    <name type="common">Swimming crab</name>
    <name type="synonym">Neptunus trituberculatus</name>
    <dbReference type="NCBI Taxonomy" id="210409"/>
    <lineage>
        <taxon>Eukaryota</taxon>
        <taxon>Metazoa</taxon>
        <taxon>Ecdysozoa</taxon>
        <taxon>Arthropoda</taxon>
        <taxon>Crustacea</taxon>
        <taxon>Multicrustacea</taxon>
        <taxon>Malacostraca</taxon>
        <taxon>Eumalacostraca</taxon>
        <taxon>Eucarida</taxon>
        <taxon>Decapoda</taxon>
        <taxon>Pleocyemata</taxon>
        <taxon>Brachyura</taxon>
        <taxon>Eubrachyura</taxon>
        <taxon>Portunoidea</taxon>
        <taxon>Portunidae</taxon>
        <taxon>Portuninae</taxon>
        <taxon>Portunus</taxon>
    </lineage>
</organism>
<proteinExistence type="predicted"/>